<dbReference type="InterPro" id="IPR043128">
    <property type="entry name" value="Rev_trsase/Diguanyl_cyclase"/>
</dbReference>
<name>A0A699J265_TANCI</name>
<protein>
    <recommendedName>
        <fullName evidence="2">Reverse transcriptase domain-containing protein</fullName>
    </recommendedName>
</protein>
<comment type="caution">
    <text evidence="1">The sequence shown here is derived from an EMBL/GenBank/DDBJ whole genome shotgun (WGS) entry which is preliminary data.</text>
</comment>
<proteinExistence type="predicted"/>
<dbReference type="Gene3D" id="3.30.70.270">
    <property type="match status" value="1"/>
</dbReference>
<reference evidence="1" key="1">
    <citation type="journal article" date="2019" name="Sci. Rep.">
        <title>Draft genome of Tanacetum cinerariifolium, the natural source of mosquito coil.</title>
        <authorList>
            <person name="Yamashiro T."/>
            <person name="Shiraishi A."/>
            <person name="Satake H."/>
            <person name="Nakayama K."/>
        </authorList>
    </citation>
    <scope>NUCLEOTIDE SEQUENCE</scope>
</reference>
<dbReference type="InterPro" id="IPR043502">
    <property type="entry name" value="DNA/RNA_pol_sf"/>
</dbReference>
<evidence type="ECO:0000313" key="1">
    <source>
        <dbReference type="EMBL" id="GFA01772.1"/>
    </source>
</evidence>
<dbReference type="AlphaFoldDB" id="A0A699J265"/>
<feature type="non-terminal residue" evidence="1">
    <location>
        <position position="102"/>
    </location>
</feature>
<accession>A0A699J265</accession>
<dbReference type="PANTHER" id="PTHR34072:SF52">
    <property type="entry name" value="RIBONUCLEASE H"/>
    <property type="match status" value="1"/>
</dbReference>
<gene>
    <name evidence="1" type="ORF">Tci_573744</name>
</gene>
<dbReference type="PANTHER" id="PTHR34072">
    <property type="entry name" value="ENZYMATIC POLYPROTEIN-RELATED"/>
    <property type="match status" value="1"/>
</dbReference>
<dbReference type="EMBL" id="BKCJ010356384">
    <property type="protein sequence ID" value="GFA01772.1"/>
    <property type="molecule type" value="Genomic_DNA"/>
</dbReference>
<sequence length="102" mass="11263">MIDSQGIHMDPAMIESIKNWAAPTTSTEIRQFLGLPGYYRRFIEALHEGSKDFVVYCDASHKGLGAISMQSRSVTAAGSRLMLLGKVDIAAEVIKEFTLSRE</sequence>
<organism evidence="1">
    <name type="scientific">Tanacetum cinerariifolium</name>
    <name type="common">Dalmatian daisy</name>
    <name type="synonym">Chrysanthemum cinerariifolium</name>
    <dbReference type="NCBI Taxonomy" id="118510"/>
    <lineage>
        <taxon>Eukaryota</taxon>
        <taxon>Viridiplantae</taxon>
        <taxon>Streptophyta</taxon>
        <taxon>Embryophyta</taxon>
        <taxon>Tracheophyta</taxon>
        <taxon>Spermatophyta</taxon>
        <taxon>Magnoliopsida</taxon>
        <taxon>eudicotyledons</taxon>
        <taxon>Gunneridae</taxon>
        <taxon>Pentapetalae</taxon>
        <taxon>asterids</taxon>
        <taxon>campanulids</taxon>
        <taxon>Asterales</taxon>
        <taxon>Asteraceae</taxon>
        <taxon>Asteroideae</taxon>
        <taxon>Anthemideae</taxon>
        <taxon>Anthemidinae</taxon>
        <taxon>Tanacetum</taxon>
    </lineage>
</organism>
<dbReference type="SUPFAM" id="SSF56672">
    <property type="entry name" value="DNA/RNA polymerases"/>
    <property type="match status" value="1"/>
</dbReference>
<evidence type="ECO:0008006" key="2">
    <source>
        <dbReference type="Google" id="ProtNLM"/>
    </source>
</evidence>